<evidence type="ECO:0000256" key="3">
    <source>
        <dbReference type="PROSITE-ProRule" id="PRU00339"/>
    </source>
</evidence>
<feature type="repeat" description="TPR" evidence="3">
    <location>
        <begin position="191"/>
        <end position="224"/>
    </location>
</feature>
<accession>X6N4D5</accession>
<proteinExistence type="predicted"/>
<dbReference type="PANTHER" id="PTHR45641">
    <property type="entry name" value="TETRATRICOPEPTIDE REPEAT PROTEIN (AFU_ORTHOLOGUE AFUA_6G03870)"/>
    <property type="match status" value="1"/>
</dbReference>
<feature type="repeat" description="TPR" evidence="3">
    <location>
        <begin position="275"/>
        <end position="308"/>
    </location>
</feature>
<feature type="repeat" description="TPR" evidence="3">
    <location>
        <begin position="591"/>
        <end position="624"/>
    </location>
</feature>
<evidence type="ECO:0000313" key="5">
    <source>
        <dbReference type="Proteomes" id="UP000023152"/>
    </source>
</evidence>
<dbReference type="EMBL" id="ASPP01012272">
    <property type="protein sequence ID" value="ETO20778.1"/>
    <property type="molecule type" value="Genomic_DNA"/>
</dbReference>
<feature type="repeat" description="TPR" evidence="3">
    <location>
        <begin position="717"/>
        <end position="750"/>
    </location>
</feature>
<dbReference type="PROSITE" id="PS50005">
    <property type="entry name" value="TPR"/>
    <property type="match status" value="7"/>
</dbReference>
<dbReference type="SUPFAM" id="SSF48452">
    <property type="entry name" value="TPR-like"/>
    <property type="match status" value="2"/>
</dbReference>
<gene>
    <name evidence="4" type="ORF">RFI_16440</name>
</gene>
<dbReference type="PROSITE" id="PS50293">
    <property type="entry name" value="TPR_REGION"/>
    <property type="match status" value="2"/>
</dbReference>
<keyword evidence="2 3" id="KW-0802">TPR repeat</keyword>
<feature type="repeat" description="TPR" evidence="3">
    <location>
        <begin position="633"/>
        <end position="666"/>
    </location>
</feature>
<dbReference type="OrthoDB" id="286233at2759"/>
<dbReference type="Proteomes" id="UP000023152">
    <property type="component" value="Unassembled WGS sequence"/>
</dbReference>
<keyword evidence="1" id="KW-0677">Repeat</keyword>
<dbReference type="Pfam" id="PF13424">
    <property type="entry name" value="TPR_12"/>
    <property type="match status" value="4"/>
</dbReference>
<dbReference type="InterPro" id="IPR011990">
    <property type="entry name" value="TPR-like_helical_dom_sf"/>
</dbReference>
<reference evidence="4 5" key="1">
    <citation type="journal article" date="2013" name="Curr. Biol.">
        <title>The Genome of the Foraminiferan Reticulomyxa filosa.</title>
        <authorList>
            <person name="Glockner G."/>
            <person name="Hulsmann N."/>
            <person name="Schleicher M."/>
            <person name="Noegel A.A."/>
            <person name="Eichinger L."/>
            <person name="Gallinger C."/>
            <person name="Pawlowski J."/>
            <person name="Sierra R."/>
            <person name="Euteneuer U."/>
            <person name="Pillet L."/>
            <person name="Moustafa A."/>
            <person name="Platzer M."/>
            <person name="Groth M."/>
            <person name="Szafranski K."/>
            <person name="Schliwa M."/>
        </authorList>
    </citation>
    <scope>NUCLEOTIDE SEQUENCE [LARGE SCALE GENOMIC DNA]</scope>
</reference>
<dbReference type="Gene3D" id="1.25.40.10">
    <property type="entry name" value="Tetratricopeptide repeat domain"/>
    <property type="match status" value="3"/>
</dbReference>
<feature type="repeat" description="TPR" evidence="3">
    <location>
        <begin position="233"/>
        <end position="266"/>
    </location>
</feature>
<dbReference type="AlphaFoldDB" id="X6N4D5"/>
<feature type="repeat" description="TPR" evidence="3">
    <location>
        <begin position="675"/>
        <end position="708"/>
    </location>
</feature>
<comment type="caution">
    <text evidence="4">The sequence shown here is derived from an EMBL/GenBank/DDBJ whole genome shotgun (WGS) entry which is preliminary data.</text>
</comment>
<protein>
    <submittedName>
        <fullName evidence="4">Uncharacterized protein</fullName>
    </submittedName>
</protein>
<evidence type="ECO:0000256" key="1">
    <source>
        <dbReference type="ARBA" id="ARBA00022737"/>
    </source>
</evidence>
<evidence type="ECO:0000313" key="4">
    <source>
        <dbReference type="EMBL" id="ETO20778.1"/>
    </source>
</evidence>
<dbReference type="InterPro" id="IPR019734">
    <property type="entry name" value="TPR_rpt"/>
</dbReference>
<organism evidence="4 5">
    <name type="scientific">Reticulomyxa filosa</name>
    <dbReference type="NCBI Taxonomy" id="46433"/>
    <lineage>
        <taxon>Eukaryota</taxon>
        <taxon>Sar</taxon>
        <taxon>Rhizaria</taxon>
        <taxon>Retaria</taxon>
        <taxon>Foraminifera</taxon>
        <taxon>Monothalamids</taxon>
        <taxon>Reticulomyxidae</taxon>
        <taxon>Reticulomyxa</taxon>
    </lineage>
</organism>
<dbReference type="PANTHER" id="PTHR45641:SF1">
    <property type="entry name" value="AAA+ ATPASE DOMAIN-CONTAINING PROTEIN"/>
    <property type="match status" value="1"/>
</dbReference>
<keyword evidence="5" id="KW-1185">Reference proteome</keyword>
<evidence type="ECO:0000256" key="2">
    <source>
        <dbReference type="ARBA" id="ARBA00022803"/>
    </source>
</evidence>
<dbReference type="SMART" id="SM00028">
    <property type="entry name" value="TPR"/>
    <property type="match status" value="8"/>
</dbReference>
<sequence length="812" mass="93100">MTDFVESLDVKKHWNRNWRNLNVEAAKMVEQLLNKNEHGLIVVASNTSNQKKMEDDFSLSTQLNAYQAEKVEFGKYSMYVIKSRLIILDRVCIDGNVYAVNCEIQCKKKCNITTQLYCTADAIIDEKLKESILPIQWNTKMHHDIPIQLKDLEDKGKSCLGQTCFYDGIKHLENHLKLSMNTFGPTHRLVSISYNLLGTAYSGNRQYNKAIKFYEQSLKIVLDNFGTNCDFAAQLYQNLGNAYESKSAFDKAIECHEKSMKIKLETFGSNHASVAVSYYNLGGIYFRQRYFDKAIEYDKKALTIRKQIFGNTSKCVGNVCWNLGANFQLKGYKRTACEYFEQAWMVYSVTLGDWNESTLRAKKQIKALKEEDTKQLPTIKRVDMVASSEDRNRIKHLNFKKHWNVRWKIANESATKMVEKMIKGGGQGLIIVASNISQMNDKINEHLHKINDEPCLFLSLMNSNKAVKKRTFGSYCIYAIESKLVIFDDGVDIDGNVYAINCSVQCQKNVKISMQFFVSENTVVDPKLQLSITPTQWNTKIYHDIPLQLEGLIHKSKNCSKKSLFADAISCAQKSVKIAIRTFGDEHPYVADTNHYLGVAYYKKKRYRKAITCYEKAFHIRSIFFGTNHDEIATTYNCLGITYDRMGKYDKAIEYHEKALQIRLANFTKCCSAVATSYNNLGAAYSKTEQYDKAIECHESALKIKLNLHGTNHNDVASLYHNLGIAYDKKKQYNKAIEHKEKVLEIRTQIFGKKHRAIASANMGLGRVFEATGERETACKYYEEAWKVYSMALGEFDRETLQAKAKVQEKAK</sequence>
<name>X6N4D5_RETFI</name>